<dbReference type="GeneID" id="25736604"/>
<dbReference type="SUPFAM" id="SSF52047">
    <property type="entry name" value="RNI-like"/>
    <property type="match status" value="1"/>
</dbReference>
<dbReference type="KEGG" id="mng:MNEG_3726"/>
<evidence type="ECO:0000313" key="2">
    <source>
        <dbReference type="EMBL" id="KIZ04236.1"/>
    </source>
</evidence>
<evidence type="ECO:0000256" key="1">
    <source>
        <dbReference type="ARBA" id="ARBA00004430"/>
    </source>
</evidence>
<accession>A0A0D2NGT7</accession>
<dbReference type="InterPro" id="IPR032675">
    <property type="entry name" value="LRR_dom_sf"/>
</dbReference>
<dbReference type="AlphaFoldDB" id="A0A0D2NGT7"/>
<sequence length="235" mass="24956">MDFKTSLRRRNFPGTLPDVVLDRIVQRVFAFSSGAGATVRSLRLAEKALRDACNRATTALRVDTLQLGDLAAAMARLASLSQLTVRPMRCEDDHNSTCRRRRSTPFIVALSAALPALTALESLQLVGFGASTDAGIAALAARLPALSRLTRLDFGGLHTSEGSAGCVALVRAAARLRALRQLFMPACSLGLQGSIAMAHALSCGPPAWPDLQVTGGDPAERAFMWRGASCTCFCI</sequence>
<dbReference type="EMBL" id="KK100701">
    <property type="protein sequence ID" value="KIZ04236.1"/>
    <property type="molecule type" value="Genomic_DNA"/>
</dbReference>
<dbReference type="GO" id="GO:0005930">
    <property type="term" value="C:axoneme"/>
    <property type="evidence" value="ECO:0007669"/>
    <property type="project" value="UniProtKB-SubCell"/>
</dbReference>
<keyword evidence="3" id="KW-1185">Reference proteome</keyword>
<dbReference type="RefSeq" id="XP_013903255.1">
    <property type="nucleotide sequence ID" value="XM_014047801.1"/>
</dbReference>
<evidence type="ECO:0000313" key="3">
    <source>
        <dbReference type="Proteomes" id="UP000054498"/>
    </source>
</evidence>
<proteinExistence type="predicted"/>
<dbReference type="Gene3D" id="3.80.10.10">
    <property type="entry name" value="Ribonuclease Inhibitor"/>
    <property type="match status" value="1"/>
</dbReference>
<dbReference type="Proteomes" id="UP000054498">
    <property type="component" value="Unassembled WGS sequence"/>
</dbReference>
<gene>
    <name evidence="2" type="ORF">MNEG_3726</name>
</gene>
<protein>
    <submittedName>
        <fullName evidence="2">Uncharacterized protein</fullName>
    </submittedName>
</protein>
<reference evidence="2 3" key="1">
    <citation type="journal article" date="2013" name="BMC Genomics">
        <title>Reconstruction of the lipid metabolism for the microalga Monoraphidium neglectum from its genome sequence reveals characteristics suitable for biofuel production.</title>
        <authorList>
            <person name="Bogen C."/>
            <person name="Al-Dilaimi A."/>
            <person name="Albersmeier A."/>
            <person name="Wichmann J."/>
            <person name="Grundmann M."/>
            <person name="Rupp O."/>
            <person name="Lauersen K.J."/>
            <person name="Blifernez-Klassen O."/>
            <person name="Kalinowski J."/>
            <person name="Goesmann A."/>
            <person name="Mussgnug J.H."/>
            <person name="Kruse O."/>
        </authorList>
    </citation>
    <scope>NUCLEOTIDE SEQUENCE [LARGE SCALE GENOMIC DNA]</scope>
    <source>
        <strain evidence="2 3">SAG 48.87</strain>
    </source>
</reference>
<comment type="subcellular location">
    <subcellularLocation>
        <location evidence="1">Cytoplasm</location>
        <location evidence="1">Cytoskeleton</location>
        <location evidence="1">Cilium axoneme</location>
    </subcellularLocation>
</comment>
<organism evidence="2 3">
    <name type="scientific">Monoraphidium neglectum</name>
    <dbReference type="NCBI Taxonomy" id="145388"/>
    <lineage>
        <taxon>Eukaryota</taxon>
        <taxon>Viridiplantae</taxon>
        <taxon>Chlorophyta</taxon>
        <taxon>core chlorophytes</taxon>
        <taxon>Chlorophyceae</taxon>
        <taxon>CS clade</taxon>
        <taxon>Sphaeropleales</taxon>
        <taxon>Selenastraceae</taxon>
        <taxon>Monoraphidium</taxon>
    </lineage>
</organism>
<name>A0A0D2NGT7_9CHLO</name>